<dbReference type="GO" id="GO:0009102">
    <property type="term" value="P:biotin biosynthetic process"/>
    <property type="evidence" value="ECO:0007669"/>
    <property type="project" value="UniProtKB-UniRule"/>
</dbReference>
<accession>A0A1I2BUV5</accession>
<dbReference type="NCBIfam" id="TIGR01825">
    <property type="entry name" value="gly_Cac_T_rel"/>
    <property type="match status" value="1"/>
</dbReference>
<keyword evidence="6" id="KW-0093">Biotin biosynthesis</keyword>
<comment type="catalytic activity">
    <reaction evidence="9 11">
        <text>6-carboxyhexanoyl-[ACP] + L-alanine + H(+) = (8S)-8-amino-7-oxononanoate + holo-[ACP] + CO2</text>
        <dbReference type="Rhea" id="RHEA:42288"/>
        <dbReference type="Rhea" id="RHEA-COMP:9685"/>
        <dbReference type="Rhea" id="RHEA-COMP:9955"/>
        <dbReference type="ChEBI" id="CHEBI:15378"/>
        <dbReference type="ChEBI" id="CHEBI:16526"/>
        <dbReference type="ChEBI" id="CHEBI:57972"/>
        <dbReference type="ChEBI" id="CHEBI:64479"/>
        <dbReference type="ChEBI" id="CHEBI:78846"/>
        <dbReference type="ChEBI" id="CHEBI:149468"/>
        <dbReference type="EC" id="2.3.1.47"/>
    </reaction>
</comment>
<proteinExistence type="inferred from homology"/>
<keyword evidence="8" id="KW-0012">Acyltransferase</keyword>
<dbReference type="InterPro" id="IPR004839">
    <property type="entry name" value="Aminotransferase_I/II_large"/>
</dbReference>
<dbReference type="InterPro" id="IPR001917">
    <property type="entry name" value="Aminotrans_II_pyridoxalP_BS"/>
</dbReference>
<dbReference type="InterPro" id="IPR015421">
    <property type="entry name" value="PyrdxlP-dep_Trfase_major"/>
</dbReference>
<dbReference type="PANTHER" id="PTHR13693">
    <property type="entry name" value="CLASS II AMINOTRANSFERASE/8-AMINO-7-OXONONANOATE SYNTHASE"/>
    <property type="match status" value="1"/>
</dbReference>
<evidence type="ECO:0000256" key="9">
    <source>
        <dbReference type="ARBA" id="ARBA00047715"/>
    </source>
</evidence>
<dbReference type="CDD" id="cd06454">
    <property type="entry name" value="KBL_like"/>
    <property type="match status" value="1"/>
</dbReference>
<name>A0A1I2BUV5_9BACL</name>
<dbReference type="AlphaFoldDB" id="A0A1I2BUV5"/>
<dbReference type="RefSeq" id="WP_091187646.1">
    <property type="nucleotide sequence ID" value="NZ_FOMT01000003.1"/>
</dbReference>
<dbReference type="NCBIfam" id="NF005394">
    <property type="entry name" value="PRK06939.1"/>
    <property type="match status" value="1"/>
</dbReference>
<dbReference type="UniPathway" id="UPA00078"/>
<sequence>MADWNTLEQELEQLKKEGRYRPLTVWESGSNAWMTLKGRSVLQMSSNNYLGLTNHPRMKKAAIQAIDKYGVGSGSVRTITGTLDIQHYFELELARFKGTEAALVFQSGFTANQGVLGSLLGAEDVVISDELNHASIIDGIRLTKAHRKVFAHKNMDQLEAALQASAGFKKRIVVTDGVFSMDGDIAPLPTIVELAEKYDAFVYVDDAHASGVLGKNGKGSTDHFGLHGRVHIQIGTLSKAIGAVGGYVACDQILKDYLIHKARPFLFSTSQVPAVTATCFAAIRVLQQSGDLIEKLWENATYFRSKVQALGFNTGMSETPIIPIIVGNPALTMKFSDLLLQEGVFAQGIVYPTVAMDKGRVRFIITAKHTREDLDFALNALHHAGRQLSLI</sequence>
<organism evidence="13 14">
    <name type="scientific">Paenibacillus catalpae</name>
    <dbReference type="NCBI Taxonomy" id="1045775"/>
    <lineage>
        <taxon>Bacteria</taxon>
        <taxon>Bacillati</taxon>
        <taxon>Bacillota</taxon>
        <taxon>Bacilli</taxon>
        <taxon>Bacillales</taxon>
        <taxon>Paenibacillaceae</taxon>
        <taxon>Paenibacillus</taxon>
    </lineage>
</organism>
<dbReference type="PANTHER" id="PTHR13693:SF3">
    <property type="entry name" value="LD36009P"/>
    <property type="match status" value="1"/>
</dbReference>
<evidence type="ECO:0000256" key="1">
    <source>
        <dbReference type="ARBA" id="ARBA00001933"/>
    </source>
</evidence>
<dbReference type="Proteomes" id="UP000198855">
    <property type="component" value="Unassembled WGS sequence"/>
</dbReference>
<dbReference type="Pfam" id="PF00155">
    <property type="entry name" value="Aminotran_1_2"/>
    <property type="match status" value="1"/>
</dbReference>
<dbReference type="OrthoDB" id="9807157at2"/>
<dbReference type="GO" id="GO:0008710">
    <property type="term" value="F:8-amino-7-oxononanoate synthase activity"/>
    <property type="evidence" value="ECO:0007669"/>
    <property type="project" value="UniProtKB-UniRule"/>
</dbReference>
<feature type="modified residue" description="N6-(pyridoxal phosphate)lysine" evidence="10">
    <location>
        <position position="239"/>
    </location>
</feature>
<evidence type="ECO:0000313" key="13">
    <source>
        <dbReference type="EMBL" id="SFE59775.1"/>
    </source>
</evidence>
<dbReference type="NCBIfam" id="TIGR00858">
    <property type="entry name" value="bioF"/>
    <property type="match status" value="1"/>
</dbReference>
<feature type="domain" description="Aminotransferase class I/classII large" evidence="12">
    <location>
        <begin position="41"/>
        <end position="381"/>
    </location>
</feature>
<dbReference type="Gene3D" id="3.40.640.10">
    <property type="entry name" value="Type I PLP-dependent aspartate aminotransferase-like (Major domain)"/>
    <property type="match status" value="1"/>
</dbReference>
<reference evidence="14" key="1">
    <citation type="submission" date="2016-10" db="EMBL/GenBank/DDBJ databases">
        <authorList>
            <person name="Varghese N."/>
            <person name="Submissions S."/>
        </authorList>
    </citation>
    <scope>NUCLEOTIDE SEQUENCE [LARGE SCALE GENOMIC DNA]</scope>
    <source>
        <strain evidence="14">CGMCC 1.10784</strain>
    </source>
</reference>
<dbReference type="Gene3D" id="3.90.1150.10">
    <property type="entry name" value="Aspartate Aminotransferase, domain 1"/>
    <property type="match status" value="1"/>
</dbReference>
<comment type="function">
    <text evidence="11">Catalyzes the decarboxylative condensation of pimeloyl-[acyl-carrier protein] and L-alanine to produce 8-amino-7-oxononanoate (AON), [acyl-carrier protein], and carbon dioxide.</text>
</comment>
<evidence type="ECO:0000256" key="6">
    <source>
        <dbReference type="ARBA" id="ARBA00022756"/>
    </source>
</evidence>
<dbReference type="InterPro" id="IPR015424">
    <property type="entry name" value="PyrdxlP-dep_Trfase"/>
</dbReference>
<dbReference type="GO" id="GO:0030170">
    <property type="term" value="F:pyridoxal phosphate binding"/>
    <property type="evidence" value="ECO:0007669"/>
    <property type="project" value="InterPro"/>
</dbReference>
<evidence type="ECO:0000256" key="8">
    <source>
        <dbReference type="ARBA" id="ARBA00023315"/>
    </source>
</evidence>
<protein>
    <recommendedName>
        <fullName evidence="11">8-amino-7-ketopelargonate synthase</fullName>
        <ecNumber evidence="11">2.3.1.47</ecNumber>
    </recommendedName>
</protein>
<comment type="pathway">
    <text evidence="2 11">Cofactor biosynthesis; biotin biosynthesis.</text>
</comment>
<evidence type="ECO:0000256" key="11">
    <source>
        <dbReference type="RuleBase" id="RU003693"/>
    </source>
</evidence>
<dbReference type="EMBL" id="FOMT01000003">
    <property type="protein sequence ID" value="SFE59775.1"/>
    <property type="molecule type" value="Genomic_DNA"/>
</dbReference>
<dbReference type="EC" id="2.3.1.47" evidence="11"/>
<dbReference type="InterPro" id="IPR015422">
    <property type="entry name" value="PyrdxlP-dep_Trfase_small"/>
</dbReference>
<evidence type="ECO:0000256" key="2">
    <source>
        <dbReference type="ARBA" id="ARBA00004746"/>
    </source>
</evidence>
<evidence type="ECO:0000256" key="7">
    <source>
        <dbReference type="ARBA" id="ARBA00022898"/>
    </source>
</evidence>
<comment type="subunit">
    <text evidence="4 11">Homodimer.</text>
</comment>
<gene>
    <name evidence="13" type="ORF">SAMN05216378_3671</name>
</gene>
<keyword evidence="14" id="KW-1185">Reference proteome</keyword>
<comment type="similarity">
    <text evidence="3 11">Belongs to the class-II pyridoxal-phosphate-dependent aminotransferase family. BioF subfamily.</text>
</comment>
<dbReference type="InterPro" id="IPR050087">
    <property type="entry name" value="AON_synthase_class-II"/>
</dbReference>
<dbReference type="STRING" id="1045775.SAMN05216378_3671"/>
<dbReference type="SUPFAM" id="SSF53383">
    <property type="entry name" value="PLP-dependent transferases"/>
    <property type="match status" value="1"/>
</dbReference>
<evidence type="ECO:0000256" key="5">
    <source>
        <dbReference type="ARBA" id="ARBA00022679"/>
    </source>
</evidence>
<dbReference type="PROSITE" id="PS00599">
    <property type="entry name" value="AA_TRANSFER_CLASS_2"/>
    <property type="match status" value="1"/>
</dbReference>
<keyword evidence="5 11" id="KW-0808">Transferase</keyword>
<keyword evidence="7 10" id="KW-0663">Pyridoxal phosphate</keyword>
<evidence type="ECO:0000256" key="3">
    <source>
        <dbReference type="ARBA" id="ARBA00010008"/>
    </source>
</evidence>
<dbReference type="InterPro" id="IPR004723">
    <property type="entry name" value="AONS_Archaea/Proteobacteria"/>
</dbReference>
<evidence type="ECO:0000259" key="12">
    <source>
        <dbReference type="Pfam" id="PF00155"/>
    </source>
</evidence>
<comment type="cofactor">
    <cofactor evidence="1 10 11">
        <name>pyridoxal 5'-phosphate</name>
        <dbReference type="ChEBI" id="CHEBI:597326"/>
    </cofactor>
</comment>
<dbReference type="InterPro" id="IPR010962">
    <property type="entry name" value="AONS_Archaea/Firmicutes"/>
</dbReference>
<evidence type="ECO:0000256" key="10">
    <source>
        <dbReference type="PIRSR" id="PIRSR604723-51"/>
    </source>
</evidence>
<evidence type="ECO:0000256" key="4">
    <source>
        <dbReference type="ARBA" id="ARBA00011738"/>
    </source>
</evidence>
<dbReference type="FunFam" id="3.40.640.10:FF:000006">
    <property type="entry name" value="5-aminolevulinate synthase, mitochondrial"/>
    <property type="match status" value="1"/>
</dbReference>
<evidence type="ECO:0000313" key="14">
    <source>
        <dbReference type="Proteomes" id="UP000198855"/>
    </source>
</evidence>